<keyword evidence="2" id="KW-1185">Reference proteome</keyword>
<dbReference type="HOGENOM" id="CLU_2461200_0_0_1"/>
<evidence type="ECO:0000313" key="2">
    <source>
        <dbReference type="Proteomes" id="UP000014500"/>
    </source>
</evidence>
<accession>T1IS99</accession>
<dbReference type="EnsemblMetazoa" id="SMAR003964-RA">
    <property type="protein sequence ID" value="SMAR003964-PA"/>
    <property type="gene ID" value="SMAR003964"/>
</dbReference>
<dbReference type="AlphaFoldDB" id="T1IS99"/>
<reference evidence="1" key="2">
    <citation type="submission" date="2015-02" db="UniProtKB">
        <authorList>
            <consortium name="EnsemblMetazoa"/>
        </authorList>
    </citation>
    <scope>IDENTIFICATION</scope>
</reference>
<proteinExistence type="predicted"/>
<organism evidence="1 2">
    <name type="scientific">Strigamia maritima</name>
    <name type="common">European centipede</name>
    <name type="synonym">Geophilus maritimus</name>
    <dbReference type="NCBI Taxonomy" id="126957"/>
    <lineage>
        <taxon>Eukaryota</taxon>
        <taxon>Metazoa</taxon>
        <taxon>Ecdysozoa</taxon>
        <taxon>Arthropoda</taxon>
        <taxon>Myriapoda</taxon>
        <taxon>Chilopoda</taxon>
        <taxon>Pleurostigmophora</taxon>
        <taxon>Geophilomorpha</taxon>
        <taxon>Linotaeniidae</taxon>
        <taxon>Strigamia</taxon>
    </lineage>
</organism>
<name>T1IS99_STRMM</name>
<dbReference type="Proteomes" id="UP000014500">
    <property type="component" value="Unassembled WGS sequence"/>
</dbReference>
<reference evidence="2" key="1">
    <citation type="submission" date="2011-05" db="EMBL/GenBank/DDBJ databases">
        <authorList>
            <person name="Richards S.R."/>
            <person name="Qu J."/>
            <person name="Jiang H."/>
            <person name="Jhangiani S.N."/>
            <person name="Agravi P."/>
            <person name="Goodspeed R."/>
            <person name="Gross S."/>
            <person name="Mandapat C."/>
            <person name="Jackson L."/>
            <person name="Mathew T."/>
            <person name="Pu L."/>
            <person name="Thornton R."/>
            <person name="Saada N."/>
            <person name="Wilczek-Boney K.B."/>
            <person name="Lee S."/>
            <person name="Kovar C."/>
            <person name="Wu Y."/>
            <person name="Scherer S.E."/>
            <person name="Worley K.C."/>
            <person name="Muzny D.M."/>
            <person name="Gibbs R."/>
        </authorList>
    </citation>
    <scope>NUCLEOTIDE SEQUENCE</scope>
    <source>
        <strain evidence="2">Brora</strain>
    </source>
</reference>
<protein>
    <recommendedName>
        <fullName evidence="3">Arylamine N-acetyltransferase</fullName>
    </recommendedName>
</protein>
<dbReference type="EMBL" id="AFFK01018937">
    <property type="status" value="NOT_ANNOTATED_CDS"/>
    <property type="molecule type" value="Genomic_DNA"/>
</dbReference>
<evidence type="ECO:0000313" key="1">
    <source>
        <dbReference type="EnsemblMetazoa" id="SMAR003964-PA"/>
    </source>
</evidence>
<sequence>MTDTILSKESAFKFLEEILKIQNPESERTKSSKLHFLIKIISNWYNNIPFQNIDQLCLTKREQRLPTVPEIINFHLQGRGGVCLYNAIF</sequence>
<evidence type="ECO:0008006" key="3">
    <source>
        <dbReference type="Google" id="ProtNLM"/>
    </source>
</evidence>